<reference evidence="3" key="1">
    <citation type="submission" date="2014-03" db="EMBL/GenBank/DDBJ databases">
        <authorList>
            <person name="Aksoy S."/>
            <person name="Warren W."/>
            <person name="Wilson R.K."/>
        </authorList>
    </citation>
    <scope>NUCLEOTIDE SEQUENCE [LARGE SCALE GENOMIC DNA]</scope>
    <source>
        <strain evidence="3">IAEA</strain>
    </source>
</reference>
<keyword evidence="1" id="KW-0472">Membrane</keyword>
<dbReference type="AlphaFoldDB" id="A0A1A9WIP3"/>
<name>A0A1A9WIP3_9MUSC</name>
<reference evidence="2" key="2">
    <citation type="submission" date="2020-05" db="UniProtKB">
        <authorList>
            <consortium name="EnsemblMetazoa"/>
        </authorList>
    </citation>
    <scope>IDENTIFICATION</scope>
    <source>
        <strain evidence="2">IAEA</strain>
    </source>
</reference>
<keyword evidence="1" id="KW-0812">Transmembrane</keyword>
<evidence type="ECO:0000313" key="3">
    <source>
        <dbReference type="Proteomes" id="UP000091820"/>
    </source>
</evidence>
<accession>A0A1A9WIP3</accession>
<keyword evidence="3" id="KW-1185">Reference proteome</keyword>
<dbReference type="EnsemblMetazoa" id="GBRI021226-RA">
    <property type="protein sequence ID" value="GBRI021226-PA"/>
    <property type="gene ID" value="GBRI021226"/>
</dbReference>
<feature type="transmembrane region" description="Helical" evidence="1">
    <location>
        <begin position="6"/>
        <end position="25"/>
    </location>
</feature>
<organism evidence="2 3">
    <name type="scientific">Glossina brevipalpis</name>
    <dbReference type="NCBI Taxonomy" id="37001"/>
    <lineage>
        <taxon>Eukaryota</taxon>
        <taxon>Metazoa</taxon>
        <taxon>Ecdysozoa</taxon>
        <taxon>Arthropoda</taxon>
        <taxon>Hexapoda</taxon>
        <taxon>Insecta</taxon>
        <taxon>Pterygota</taxon>
        <taxon>Neoptera</taxon>
        <taxon>Endopterygota</taxon>
        <taxon>Diptera</taxon>
        <taxon>Brachycera</taxon>
        <taxon>Muscomorpha</taxon>
        <taxon>Hippoboscoidea</taxon>
        <taxon>Glossinidae</taxon>
        <taxon>Glossina</taxon>
    </lineage>
</organism>
<evidence type="ECO:0000256" key="1">
    <source>
        <dbReference type="SAM" id="Phobius"/>
    </source>
</evidence>
<sequence length="133" mass="15639">MTKLSYLQSIYLFALRYALYILALIREFALQGWYNMNRQSLYNYLGLFSMFDLTKAPQQVEIIIKISEKSNIEFLKYENCSTASTLQSDNITRCAYRMPNAFTSQKDNSPTVCAKILNRNYQSVWKKQLSRKD</sequence>
<proteinExistence type="predicted"/>
<dbReference type="VEuPathDB" id="VectorBase:GBRI021226"/>
<dbReference type="Proteomes" id="UP000091820">
    <property type="component" value="Unassembled WGS sequence"/>
</dbReference>
<protein>
    <submittedName>
        <fullName evidence="2">Uncharacterized protein</fullName>
    </submittedName>
</protein>
<evidence type="ECO:0000313" key="2">
    <source>
        <dbReference type="EnsemblMetazoa" id="GBRI021226-PA"/>
    </source>
</evidence>
<keyword evidence="1" id="KW-1133">Transmembrane helix</keyword>